<organism evidence="3 4">
    <name type="scientific">Scopulibacillus cellulosilyticus</name>
    <dbReference type="NCBI Taxonomy" id="2665665"/>
    <lineage>
        <taxon>Bacteria</taxon>
        <taxon>Bacillati</taxon>
        <taxon>Bacillota</taxon>
        <taxon>Bacilli</taxon>
        <taxon>Bacillales</taxon>
        <taxon>Sporolactobacillaceae</taxon>
        <taxon>Scopulibacillus</taxon>
    </lineage>
</organism>
<feature type="compositionally biased region" description="Polar residues" evidence="2">
    <location>
        <begin position="37"/>
        <end position="47"/>
    </location>
</feature>
<comment type="caution">
    <text evidence="1">Lacks conserved residue(s) required for the propagation of feature annotation.</text>
</comment>
<comment type="caution">
    <text evidence="3">The sequence shown here is derived from an EMBL/GenBank/DDBJ whole genome shotgun (WGS) entry which is preliminary data.</text>
</comment>
<evidence type="ECO:0000313" key="3">
    <source>
        <dbReference type="EMBL" id="MFC7392482.1"/>
    </source>
</evidence>
<dbReference type="Gene3D" id="1.20.120.910">
    <property type="entry name" value="DksA, coiled-coil domain"/>
    <property type="match status" value="1"/>
</dbReference>
<proteinExistence type="predicted"/>
<evidence type="ECO:0000313" key="4">
    <source>
        <dbReference type="Proteomes" id="UP001596505"/>
    </source>
</evidence>
<evidence type="ECO:0000256" key="1">
    <source>
        <dbReference type="PROSITE-ProRule" id="PRU00510"/>
    </source>
</evidence>
<accession>A0ABW2PUY9</accession>
<keyword evidence="4" id="KW-1185">Reference proteome</keyword>
<sequence>MRLYEDIKKQLIQRKQELEKELNINNEFGLEEPYASSEASGELSQYDNHPADSGSALYEREKDLTLRNFSREELQDINAALERMEKGTYGIDEKTGEAIPYARLEALPTARTNVLTSPNQDKAHGRPIEEEVIAQMEEEWATNSDETEYNEQNAYDIVSSFNESSMTYDDSSNMDNEDGMGYVELVEAIGATGIDGYQGDDQVQFLRNIQYDKWMNQENVAEDDNEE</sequence>
<dbReference type="PANTHER" id="PTHR33823:SF4">
    <property type="entry name" value="GENERAL STRESS PROTEIN 16O"/>
    <property type="match status" value="1"/>
</dbReference>
<reference evidence="4" key="1">
    <citation type="journal article" date="2019" name="Int. J. Syst. Evol. Microbiol.">
        <title>The Global Catalogue of Microorganisms (GCM) 10K type strain sequencing project: providing services to taxonomists for standard genome sequencing and annotation.</title>
        <authorList>
            <consortium name="The Broad Institute Genomics Platform"/>
            <consortium name="The Broad Institute Genome Sequencing Center for Infectious Disease"/>
            <person name="Wu L."/>
            <person name="Ma J."/>
        </authorList>
    </citation>
    <scope>NUCLEOTIDE SEQUENCE [LARGE SCALE GENOMIC DNA]</scope>
    <source>
        <strain evidence="4">CGMCC 1.16305</strain>
    </source>
</reference>
<dbReference type="NCBIfam" id="TIGR02890">
    <property type="entry name" value="bacill_yteA"/>
    <property type="match status" value="1"/>
</dbReference>
<evidence type="ECO:0000256" key="2">
    <source>
        <dbReference type="SAM" id="MobiDB-lite"/>
    </source>
</evidence>
<dbReference type="PROSITE" id="PS51128">
    <property type="entry name" value="ZF_DKSA_2"/>
    <property type="match status" value="1"/>
</dbReference>
<dbReference type="EMBL" id="JBHTCO010000004">
    <property type="protein sequence ID" value="MFC7392482.1"/>
    <property type="molecule type" value="Genomic_DNA"/>
</dbReference>
<dbReference type="InterPro" id="IPR014240">
    <property type="entry name" value="YteA"/>
</dbReference>
<feature type="region of interest" description="Disordered" evidence="2">
    <location>
        <begin position="33"/>
        <end position="54"/>
    </location>
</feature>
<dbReference type="InterPro" id="IPR037187">
    <property type="entry name" value="DnaK_N"/>
</dbReference>
<gene>
    <name evidence="3" type="ORF">ACFQRG_05745</name>
</gene>
<dbReference type="RefSeq" id="WP_380964635.1">
    <property type="nucleotide sequence ID" value="NZ_JBHTCO010000004.1"/>
</dbReference>
<protein>
    <submittedName>
        <fullName evidence="3">Transcriptional regulator</fullName>
    </submittedName>
</protein>
<dbReference type="SUPFAM" id="SSF109635">
    <property type="entry name" value="DnaK suppressor protein DksA, alpha-hairpin domain"/>
    <property type="match status" value="1"/>
</dbReference>
<dbReference type="PANTHER" id="PTHR33823">
    <property type="entry name" value="RNA POLYMERASE-BINDING TRANSCRIPTION FACTOR DKSA-RELATED"/>
    <property type="match status" value="1"/>
</dbReference>
<name>A0ABW2PUY9_9BACL</name>
<dbReference type="Proteomes" id="UP001596505">
    <property type="component" value="Unassembled WGS sequence"/>
</dbReference>